<sequence>MHAAEIETLKQRNVSLKNEKESLDEEVAGLQSSVSAKDLELKDLNVVVHALETTSFGLHDQVSSYERLKGQIEEFQDVQMNIVNDKVAQLDAELLEMALHLEEKFYPHLLTTISGPLGAAISHAVEKEMQDGLSTSIDHGKAVVLGETSLSFALSVTHSLVERLKENVAAKRSTLIYVWTPLVNPLSIKNLMGEAGTSDSVPATTATTTSLSTTFVSASFVPSITIEDYEIMSMDGPKDS</sequence>
<protein>
    <submittedName>
        <fullName evidence="2">Uncharacterized protein</fullName>
    </submittedName>
</protein>
<keyword evidence="1" id="KW-0175">Coiled coil</keyword>
<reference evidence="2" key="1">
    <citation type="journal article" date="2019" name="Sci. Rep.">
        <title>Draft genome of Tanacetum cinerariifolium, the natural source of mosquito coil.</title>
        <authorList>
            <person name="Yamashiro T."/>
            <person name="Shiraishi A."/>
            <person name="Satake H."/>
            <person name="Nakayama K."/>
        </authorList>
    </citation>
    <scope>NUCLEOTIDE SEQUENCE</scope>
</reference>
<name>A0A699H917_TANCI</name>
<evidence type="ECO:0000256" key="1">
    <source>
        <dbReference type="SAM" id="Coils"/>
    </source>
</evidence>
<organism evidence="2">
    <name type="scientific">Tanacetum cinerariifolium</name>
    <name type="common">Dalmatian daisy</name>
    <name type="synonym">Chrysanthemum cinerariifolium</name>
    <dbReference type="NCBI Taxonomy" id="118510"/>
    <lineage>
        <taxon>Eukaryota</taxon>
        <taxon>Viridiplantae</taxon>
        <taxon>Streptophyta</taxon>
        <taxon>Embryophyta</taxon>
        <taxon>Tracheophyta</taxon>
        <taxon>Spermatophyta</taxon>
        <taxon>Magnoliopsida</taxon>
        <taxon>eudicotyledons</taxon>
        <taxon>Gunneridae</taxon>
        <taxon>Pentapetalae</taxon>
        <taxon>asterids</taxon>
        <taxon>campanulids</taxon>
        <taxon>Asterales</taxon>
        <taxon>Asteraceae</taxon>
        <taxon>Asteroideae</taxon>
        <taxon>Anthemideae</taxon>
        <taxon>Anthemidinae</taxon>
        <taxon>Tanacetum</taxon>
    </lineage>
</organism>
<evidence type="ECO:0000313" key="2">
    <source>
        <dbReference type="EMBL" id="GEX14807.1"/>
    </source>
</evidence>
<dbReference type="AlphaFoldDB" id="A0A699H917"/>
<dbReference type="EMBL" id="BKCJ010092056">
    <property type="protein sequence ID" value="GEX14807.1"/>
    <property type="molecule type" value="Genomic_DNA"/>
</dbReference>
<proteinExistence type="predicted"/>
<gene>
    <name evidence="2" type="ORF">Tci_286782</name>
</gene>
<feature type="coiled-coil region" evidence="1">
    <location>
        <begin position="6"/>
        <end position="33"/>
    </location>
</feature>
<accession>A0A699H917</accession>
<comment type="caution">
    <text evidence="2">The sequence shown here is derived from an EMBL/GenBank/DDBJ whole genome shotgun (WGS) entry which is preliminary data.</text>
</comment>